<comment type="caution">
    <text evidence="2">The sequence shown here is derived from an EMBL/GenBank/DDBJ whole genome shotgun (WGS) entry which is preliminary data.</text>
</comment>
<reference evidence="2" key="2">
    <citation type="journal article" date="2021" name="PeerJ">
        <title>Extensive microbial diversity within the chicken gut microbiome revealed by metagenomics and culture.</title>
        <authorList>
            <person name="Gilroy R."/>
            <person name="Ravi A."/>
            <person name="Getino M."/>
            <person name="Pursley I."/>
            <person name="Horton D.L."/>
            <person name="Alikhan N.F."/>
            <person name="Baker D."/>
            <person name="Gharbi K."/>
            <person name="Hall N."/>
            <person name="Watson M."/>
            <person name="Adriaenssens E.M."/>
            <person name="Foster-Nyarko E."/>
            <person name="Jarju S."/>
            <person name="Secka A."/>
            <person name="Antonio M."/>
            <person name="Oren A."/>
            <person name="Chaudhuri R.R."/>
            <person name="La Ragione R."/>
            <person name="Hildebrand F."/>
            <person name="Pallen M.J."/>
        </authorList>
    </citation>
    <scope>NUCLEOTIDE SEQUENCE</scope>
    <source>
        <strain evidence="2">CHK181-108</strain>
    </source>
</reference>
<dbReference type="Pfam" id="PF14584">
    <property type="entry name" value="DUF4446"/>
    <property type="match status" value="1"/>
</dbReference>
<feature type="transmembrane region" description="Helical" evidence="1">
    <location>
        <begin position="6"/>
        <end position="27"/>
    </location>
</feature>
<gene>
    <name evidence="2" type="ORF">IAA60_03610</name>
</gene>
<keyword evidence="1" id="KW-0472">Membrane</keyword>
<keyword evidence="1" id="KW-1133">Transmembrane helix</keyword>
<evidence type="ECO:0000256" key="1">
    <source>
        <dbReference type="SAM" id="Phobius"/>
    </source>
</evidence>
<proteinExistence type="predicted"/>
<name>A0A9D1KQW2_9FIRM</name>
<dbReference type="AlphaFoldDB" id="A0A9D1KQW2"/>
<dbReference type="InterPro" id="IPR027981">
    <property type="entry name" value="DUF4446"/>
</dbReference>
<protein>
    <submittedName>
        <fullName evidence="2">DUF4446 family protein</fullName>
    </submittedName>
</protein>
<accession>A0A9D1KQW2</accession>
<evidence type="ECO:0000313" key="2">
    <source>
        <dbReference type="EMBL" id="HIT84977.1"/>
    </source>
</evidence>
<evidence type="ECO:0000313" key="3">
    <source>
        <dbReference type="Proteomes" id="UP000824165"/>
    </source>
</evidence>
<reference evidence="2" key="1">
    <citation type="submission" date="2020-10" db="EMBL/GenBank/DDBJ databases">
        <authorList>
            <person name="Gilroy R."/>
        </authorList>
    </citation>
    <scope>NUCLEOTIDE SEQUENCE</scope>
    <source>
        <strain evidence="2">CHK181-108</strain>
    </source>
</reference>
<sequence length="170" mass="18306">MTGQTLLIAAFGIIIVLVLICFILTMINSSKVNTLLDYSEDGDIIGALKEYYKKVDDLAKTVNENSDAVTQSRLAGCESLASSSLKKTGIVHFDAFDDVTGKLSFAAAVLNSSNDGFILTSLYGHNSCNTYVREIENGRASVKLLNEETQALKKAVSGIKKGQEDGSEQE</sequence>
<organism evidence="2 3">
    <name type="scientific">Candidatus Ornithomonoglobus intestinigallinarum</name>
    <dbReference type="NCBI Taxonomy" id="2840894"/>
    <lineage>
        <taxon>Bacteria</taxon>
        <taxon>Bacillati</taxon>
        <taxon>Bacillota</taxon>
        <taxon>Clostridia</taxon>
        <taxon>Candidatus Ornithomonoglobus</taxon>
    </lineage>
</organism>
<keyword evidence="1" id="KW-0812">Transmembrane</keyword>
<dbReference type="EMBL" id="DVLU01000030">
    <property type="protein sequence ID" value="HIT84977.1"/>
    <property type="molecule type" value="Genomic_DNA"/>
</dbReference>
<dbReference type="Proteomes" id="UP000824165">
    <property type="component" value="Unassembled WGS sequence"/>
</dbReference>